<organism evidence="1">
    <name type="scientific">Arundo donax</name>
    <name type="common">Giant reed</name>
    <name type="synonym">Donax arundinaceus</name>
    <dbReference type="NCBI Taxonomy" id="35708"/>
    <lineage>
        <taxon>Eukaryota</taxon>
        <taxon>Viridiplantae</taxon>
        <taxon>Streptophyta</taxon>
        <taxon>Embryophyta</taxon>
        <taxon>Tracheophyta</taxon>
        <taxon>Spermatophyta</taxon>
        <taxon>Magnoliopsida</taxon>
        <taxon>Liliopsida</taxon>
        <taxon>Poales</taxon>
        <taxon>Poaceae</taxon>
        <taxon>PACMAD clade</taxon>
        <taxon>Arundinoideae</taxon>
        <taxon>Arundineae</taxon>
        <taxon>Arundo</taxon>
    </lineage>
</organism>
<accession>A0A0A9AV62</accession>
<dbReference type="AlphaFoldDB" id="A0A0A9AV62"/>
<dbReference type="EMBL" id="GBRH01245085">
    <property type="protein sequence ID" value="JAD52810.1"/>
    <property type="molecule type" value="Transcribed_RNA"/>
</dbReference>
<reference evidence="1" key="1">
    <citation type="submission" date="2014-09" db="EMBL/GenBank/DDBJ databases">
        <authorList>
            <person name="Magalhaes I.L.F."/>
            <person name="Oliveira U."/>
            <person name="Santos F.R."/>
            <person name="Vidigal T.H.D.A."/>
            <person name="Brescovit A.D."/>
            <person name="Santos A.J."/>
        </authorList>
    </citation>
    <scope>NUCLEOTIDE SEQUENCE</scope>
    <source>
        <tissue evidence="1">Shoot tissue taken approximately 20 cm above the soil surface</tissue>
    </source>
</reference>
<sequence>MHFRYSRTLGISTLCLWEPISRVRSCLTRQLLMVLKICNFLP</sequence>
<protein>
    <submittedName>
        <fullName evidence="1">Uncharacterized protein</fullName>
    </submittedName>
</protein>
<proteinExistence type="predicted"/>
<evidence type="ECO:0000313" key="1">
    <source>
        <dbReference type="EMBL" id="JAD52810.1"/>
    </source>
</evidence>
<name>A0A0A9AV62_ARUDO</name>
<reference evidence="1" key="2">
    <citation type="journal article" date="2015" name="Data Brief">
        <title>Shoot transcriptome of the giant reed, Arundo donax.</title>
        <authorList>
            <person name="Barrero R.A."/>
            <person name="Guerrero F.D."/>
            <person name="Moolhuijzen P."/>
            <person name="Goolsby J.A."/>
            <person name="Tidwell J."/>
            <person name="Bellgard S.E."/>
            <person name="Bellgard M.I."/>
        </authorList>
    </citation>
    <scope>NUCLEOTIDE SEQUENCE</scope>
    <source>
        <tissue evidence="1">Shoot tissue taken approximately 20 cm above the soil surface</tissue>
    </source>
</reference>